<evidence type="ECO:0000259" key="8">
    <source>
        <dbReference type="Pfam" id="PF02229"/>
    </source>
</evidence>
<evidence type="ECO:0000256" key="7">
    <source>
        <dbReference type="SAM" id="MobiDB-lite"/>
    </source>
</evidence>
<comment type="subcellular location">
    <subcellularLocation>
        <location evidence="1">Nucleus</location>
    </subcellularLocation>
</comment>
<dbReference type="Pfam" id="PF02229">
    <property type="entry name" value="PC4"/>
    <property type="match status" value="1"/>
</dbReference>
<gene>
    <name evidence="9" type="ORF">FB45DRAFT_194997</name>
</gene>
<evidence type="ECO:0000313" key="9">
    <source>
        <dbReference type="EMBL" id="KAJ7647305.1"/>
    </source>
</evidence>
<evidence type="ECO:0000256" key="4">
    <source>
        <dbReference type="ARBA" id="ARBA00023125"/>
    </source>
</evidence>
<evidence type="ECO:0000256" key="6">
    <source>
        <dbReference type="ARBA" id="ARBA00023242"/>
    </source>
</evidence>
<evidence type="ECO:0000256" key="1">
    <source>
        <dbReference type="ARBA" id="ARBA00004123"/>
    </source>
</evidence>
<dbReference type="GO" id="GO:0060261">
    <property type="term" value="P:positive regulation of transcription initiation by RNA polymerase II"/>
    <property type="evidence" value="ECO:0007669"/>
    <property type="project" value="InterPro"/>
</dbReference>
<dbReference type="AlphaFoldDB" id="A0AAD7CF69"/>
<dbReference type="PANTHER" id="PTHR13215">
    <property type="entry name" value="RNA POLYMERASE II TRANSCRIPTIONAL COACTIVATOR"/>
    <property type="match status" value="1"/>
</dbReference>
<evidence type="ECO:0000256" key="5">
    <source>
        <dbReference type="ARBA" id="ARBA00023163"/>
    </source>
</evidence>
<proteinExistence type="inferred from homology"/>
<accession>A0AAD7CF69</accession>
<dbReference type="InterPro" id="IPR003173">
    <property type="entry name" value="PC4_C"/>
</dbReference>
<dbReference type="GO" id="GO:0003677">
    <property type="term" value="F:DNA binding"/>
    <property type="evidence" value="ECO:0007669"/>
    <property type="project" value="UniProtKB-KW"/>
</dbReference>
<keyword evidence="4" id="KW-0238">DNA-binding</keyword>
<protein>
    <recommendedName>
        <fullName evidence="8">Transcriptional coactivator p15 (PC4) C-terminal domain-containing protein</fullName>
    </recommendedName>
</protein>
<organism evidence="9 10">
    <name type="scientific">Roridomyces roridus</name>
    <dbReference type="NCBI Taxonomy" id="1738132"/>
    <lineage>
        <taxon>Eukaryota</taxon>
        <taxon>Fungi</taxon>
        <taxon>Dikarya</taxon>
        <taxon>Basidiomycota</taxon>
        <taxon>Agaricomycotina</taxon>
        <taxon>Agaricomycetes</taxon>
        <taxon>Agaricomycetidae</taxon>
        <taxon>Agaricales</taxon>
        <taxon>Marasmiineae</taxon>
        <taxon>Mycenaceae</taxon>
        <taxon>Roridomyces</taxon>
    </lineage>
</organism>
<keyword evidence="3" id="KW-0805">Transcription regulation</keyword>
<dbReference type="GO" id="GO:0005634">
    <property type="term" value="C:nucleus"/>
    <property type="evidence" value="ECO:0007669"/>
    <property type="project" value="UniProtKB-SubCell"/>
</dbReference>
<dbReference type="Proteomes" id="UP001221142">
    <property type="component" value="Unassembled WGS sequence"/>
</dbReference>
<evidence type="ECO:0000256" key="2">
    <source>
        <dbReference type="ARBA" id="ARBA00009001"/>
    </source>
</evidence>
<dbReference type="InterPro" id="IPR009044">
    <property type="entry name" value="ssDNA-bd_transcriptional_reg"/>
</dbReference>
<keyword evidence="10" id="KW-1185">Reference proteome</keyword>
<feature type="domain" description="Transcriptional coactivator p15 (PC4) C-terminal" evidence="8">
    <location>
        <begin position="60"/>
        <end position="85"/>
    </location>
</feature>
<dbReference type="EMBL" id="JARKIF010000002">
    <property type="protein sequence ID" value="KAJ7647305.1"/>
    <property type="molecule type" value="Genomic_DNA"/>
</dbReference>
<evidence type="ECO:0000313" key="10">
    <source>
        <dbReference type="Proteomes" id="UP001221142"/>
    </source>
</evidence>
<sequence>MAKRKATTTDAQEKTKKPKLEETSDAGSGEEAPRTAKKPKKHVKKEESDEEEEQEDSDVINLGKNKRVTVREFKGNVLIDIREFY</sequence>
<comment type="caution">
    <text evidence="9">The sequence shown here is derived from an EMBL/GenBank/DDBJ whole genome shotgun (WGS) entry which is preliminary data.</text>
</comment>
<dbReference type="Gene3D" id="2.30.31.10">
    <property type="entry name" value="Transcriptional Coactivator Pc4, Chain A"/>
    <property type="match status" value="1"/>
</dbReference>
<name>A0AAD7CF69_9AGAR</name>
<reference evidence="9" key="1">
    <citation type="submission" date="2023-03" db="EMBL/GenBank/DDBJ databases">
        <title>Massive genome expansion in bonnet fungi (Mycena s.s.) driven by repeated elements and novel gene families across ecological guilds.</title>
        <authorList>
            <consortium name="Lawrence Berkeley National Laboratory"/>
            <person name="Harder C.B."/>
            <person name="Miyauchi S."/>
            <person name="Viragh M."/>
            <person name="Kuo A."/>
            <person name="Thoen E."/>
            <person name="Andreopoulos B."/>
            <person name="Lu D."/>
            <person name="Skrede I."/>
            <person name="Drula E."/>
            <person name="Henrissat B."/>
            <person name="Morin E."/>
            <person name="Kohler A."/>
            <person name="Barry K."/>
            <person name="LaButti K."/>
            <person name="Morin E."/>
            <person name="Salamov A."/>
            <person name="Lipzen A."/>
            <person name="Mereny Z."/>
            <person name="Hegedus B."/>
            <person name="Baldrian P."/>
            <person name="Stursova M."/>
            <person name="Weitz H."/>
            <person name="Taylor A."/>
            <person name="Grigoriev I.V."/>
            <person name="Nagy L.G."/>
            <person name="Martin F."/>
            <person name="Kauserud H."/>
        </authorList>
    </citation>
    <scope>NUCLEOTIDE SEQUENCE</scope>
    <source>
        <strain evidence="9">9284</strain>
    </source>
</reference>
<comment type="similarity">
    <text evidence="2">Belongs to the transcriptional coactivator PC4 family.</text>
</comment>
<dbReference type="SUPFAM" id="SSF54447">
    <property type="entry name" value="ssDNA-binding transcriptional regulator domain"/>
    <property type="match status" value="1"/>
</dbReference>
<keyword evidence="6" id="KW-0539">Nucleus</keyword>
<evidence type="ECO:0000256" key="3">
    <source>
        <dbReference type="ARBA" id="ARBA00023015"/>
    </source>
</evidence>
<feature type="region of interest" description="Disordered" evidence="7">
    <location>
        <begin position="1"/>
        <end position="64"/>
    </location>
</feature>
<feature type="compositionally biased region" description="Basic and acidic residues" evidence="7">
    <location>
        <begin position="11"/>
        <end position="22"/>
    </location>
</feature>
<keyword evidence="5" id="KW-0804">Transcription</keyword>
<dbReference type="InterPro" id="IPR045125">
    <property type="entry name" value="Sub1/Tcp4-like"/>
</dbReference>
<dbReference type="GO" id="GO:0003713">
    <property type="term" value="F:transcription coactivator activity"/>
    <property type="evidence" value="ECO:0007669"/>
    <property type="project" value="InterPro"/>
</dbReference>
<feature type="compositionally biased region" description="Acidic residues" evidence="7">
    <location>
        <begin position="48"/>
        <end position="58"/>
    </location>
</feature>